<reference evidence="3" key="1">
    <citation type="submission" date="2022-02" db="EMBL/GenBank/DDBJ databases">
        <authorList>
            <person name="Henning P.M."/>
            <person name="McCubbin A.G."/>
            <person name="Shore J.S."/>
        </authorList>
    </citation>
    <scope>NUCLEOTIDE SEQUENCE</scope>
    <source>
        <strain evidence="3">F60SS</strain>
        <tissue evidence="3">Leaves</tissue>
    </source>
</reference>
<sequence>MGTEIEVIEARLKSFVEQLEVERGIFERIMYKNKNQHRRSPYFQYLQKVRRDLRLLQSVKLEGLVDSCFQVITGKKPKAKVHLLESLKWRKCDCGTPNFMERLLGAARLLSQMVEPILKAASKVAALLAQTFFMAFSTTVLALLGRLRILIQQVLLDIVSIFNMVSSLSQMKQSVKINQKGVEVFRECYPWNKEFVILECLWKTDKFELLETIRKNDTKDPDGGDGDVSIEPSVLRYEVMESFLGDDDAEFEKAYKEYAAEKVSTRPREDEKHLFCEPSIGSEHREPIDGSVKVGVNLVVASSPDERLPPKSNLSATASSSPSSKMLAPKSSEGTVAFDSVKRPEPWTPAFVSIKRPAPSTPAFVSVKRPATANVGVGDPLKESSKDINDEG</sequence>
<evidence type="ECO:0000256" key="1">
    <source>
        <dbReference type="SAM" id="MobiDB-lite"/>
    </source>
</evidence>
<feature type="region of interest" description="Disordered" evidence="1">
    <location>
        <begin position="303"/>
        <end position="392"/>
    </location>
</feature>
<keyword evidence="4" id="KW-1185">Reference proteome</keyword>
<proteinExistence type="predicted"/>
<evidence type="ECO:0000313" key="4">
    <source>
        <dbReference type="Proteomes" id="UP001141552"/>
    </source>
</evidence>
<dbReference type="Proteomes" id="UP001141552">
    <property type="component" value="Unassembled WGS sequence"/>
</dbReference>
<dbReference type="OrthoDB" id="114080at2759"/>
<gene>
    <name evidence="3" type="ORF">Tsubulata_003309</name>
</gene>
<comment type="caution">
    <text evidence="3">The sequence shown here is derived from an EMBL/GenBank/DDBJ whole genome shotgun (WGS) entry which is preliminary data.</text>
</comment>
<feature type="domain" description="Nucleolus and neural progenitor protein-like N-terminal" evidence="2">
    <location>
        <begin position="4"/>
        <end position="163"/>
    </location>
</feature>
<dbReference type="Pfam" id="PF14780">
    <property type="entry name" value="NEPRO_N"/>
    <property type="match status" value="1"/>
</dbReference>
<name>A0A9Q0F9K2_9ROSI</name>
<feature type="compositionally biased region" description="Low complexity" evidence="1">
    <location>
        <begin position="310"/>
        <end position="332"/>
    </location>
</feature>
<accession>A0A9Q0F9K2</accession>
<reference evidence="3" key="2">
    <citation type="journal article" date="2023" name="Plants (Basel)">
        <title>Annotation of the Turnera subulata (Passifloraceae) Draft Genome Reveals the S-Locus Evolved after the Divergence of Turneroideae from Passifloroideae in a Stepwise Manner.</title>
        <authorList>
            <person name="Henning P.M."/>
            <person name="Roalson E.H."/>
            <person name="Mir W."/>
            <person name="McCubbin A.G."/>
            <person name="Shore J.S."/>
        </authorList>
    </citation>
    <scope>NUCLEOTIDE SEQUENCE</scope>
    <source>
        <strain evidence="3">F60SS</strain>
    </source>
</reference>
<dbReference type="InterPro" id="IPR027951">
    <property type="entry name" value="Nepro_N"/>
</dbReference>
<feature type="compositionally biased region" description="Basic and acidic residues" evidence="1">
    <location>
        <begin position="380"/>
        <end position="392"/>
    </location>
</feature>
<organism evidence="3 4">
    <name type="scientific">Turnera subulata</name>
    <dbReference type="NCBI Taxonomy" id="218843"/>
    <lineage>
        <taxon>Eukaryota</taxon>
        <taxon>Viridiplantae</taxon>
        <taxon>Streptophyta</taxon>
        <taxon>Embryophyta</taxon>
        <taxon>Tracheophyta</taxon>
        <taxon>Spermatophyta</taxon>
        <taxon>Magnoliopsida</taxon>
        <taxon>eudicotyledons</taxon>
        <taxon>Gunneridae</taxon>
        <taxon>Pentapetalae</taxon>
        <taxon>rosids</taxon>
        <taxon>fabids</taxon>
        <taxon>Malpighiales</taxon>
        <taxon>Passifloraceae</taxon>
        <taxon>Turnera</taxon>
    </lineage>
</organism>
<dbReference type="PANTHER" id="PTHR34786">
    <property type="entry name" value="OS09G0504900 PROTEIN"/>
    <property type="match status" value="1"/>
</dbReference>
<protein>
    <recommendedName>
        <fullName evidence="2">Nucleolus and neural progenitor protein-like N-terminal domain-containing protein</fullName>
    </recommendedName>
</protein>
<dbReference type="PANTHER" id="PTHR34786:SF1">
    <property type="entry name" value="OS09G0504900 PROTEIN"/>
    <property type="match status" value="1"/>
</dbReference>
<evidence type="ECO:0000259" key="2">
    <source>
        <dbReference type="Pfam" id="PF14780"/>
    </source>
</evidence>
<evidence type="ECO:0000313" key="3">
    <source>
        <dbReference type="EMBL" id="KAJ4827351.1"/>
    </source>
</evidence>
<dbReference type="AlphaFoldDB" id="A0A9Q0F9K2"/>
<dbReference type="EMBL" id="JAKUCV010006437">
    <property type="protein sequence ID" value="KAJ4827351.1"/>
    <property type="molecule type" value="Genomic_DNA"/>
</dbReference>